<sequence length="146" mass="16946">MTTRGKNHIHKPNTEYSLAITHLKAFALEPRTYRQALGDDSWRSAMSKEYNGQLKKRTWDLIQRPPTQNVVGCRWVFKTKILPSGDLDKYKARLVAQGYHQEYGLDYKETFSPAVKVVTILHAESHHWPIRQPDVNQAFLQGNLKE</sequence>
<dbReference type="GeneID" id="109132457"/>
<keyword evidence="2" id="KW-1185">Reference proteome</keyword>
<dbReference type="Proteomes" id="UP000694864">
    <property type="component" value="Chromosome 4"/>
</dbReference>
<name>A0ABM1RKS6_CAMSA</name>
<reference evidence="3" key="2">
    <citation type="submission" date="2025-08" db="UniProtKB">
        <authorList>
            <consortium name="RefSeq"/>
        </authorList>
    </citation>
    <scope>IDENTIFICATION</scope>
    <source>
        <tissue evidence="3">Leaf</tissue>
    </source>
</reference>
<dbReference type="Pfam" id="PF07727">
    <property type="entry name" value="RVT_2"/>
    <property type="match status" value="1"/>
</dbReference>
<evidence type="ECO:0000313" key="3">
    <source>
        <dbReference type="RefSeq" id="XP_019099614.1"/>
    </source>
</evidence>
<feature type="domain" description="Reverse transcriptase Ty1/copia-type" evidence="1">
    <location>
        <begin position="57"/>
        <end position="146"/>
    </location>
</feature>
<evidence type="ECO:0000259" key="1">
    <source>
        <dbReference type="Pfam" id="PF07727"/>
    </source>
</evidence>
<reference evidence="2" key="1">
    <citation type="journal article" date="2014" name="Nat. Commun.">
        <title>The emerging biofuel crop Camelina sativa retains a highly undifferentiated hexaploid genome structure.</title>
        <authorList>
            <person name="Kagale S."/>
            <person name="Koh C."/>
            <person name="Nixon J."/>
            <person name="Bollina V."/>
            <person name="Clarke W.E."/>
            <person name="Tuteja R."/>
            <person name="Spillane C."/>
            <person name="Robinson S.J."/>
            <person name="Links M.G."/>
            <person name="Clarke C."/>
            <person name="Higgins E.E."/>
            <person name="Huebert T."/>
            <person name="Sharpe A.G."/>
            <person name="Parkin I.A."/>
        </authorList>
    </citation>
    <scope>NUCLEOTIDE SEQUENCE [LARGE SCALE GENOMIC DNA]</scope>
    <source>
        <strain evidence="2">cv. DH55</strain>
    </source>
</reference>
<proteinExistence type="predicted"/>
<gene>
    <name evidence="3" type="primary">LOC109132457</name>
</gene>
<protein>
    <submittedName>
        <fullName evidence="3">Uncharacterized protein LOC109132457</fullName>
    </submittedName>
</protein>
<accession>A0ABM1RKS6</accession>
<organism evidence="2 3">
    <name type="scientific">Camelina sativa</name>
    <name type="common">False flax</name>
    <name type="synonym">Myagrum sativum</name>
    <dbReference type="NCBI Taxonomy" id="90675"/>
    <lineage>
        <taxon>Eukaryota</taxon>
        <taxon>Viridiplantae</taxon>
        <taxon>Streptophyta</taxon>
        <taxon>Embryophyta</taxon>
        <taxon>Tracheophyta</taxon>
        <taxon>Spermatophyta</taxon>
        <taxon>Magnoliopsida</taxon>
        <taxon>eudicotyledons</taxon>
        <taxon>Gunneridae</taxon>
        <taxon>Pentapetalae</taxon>
        <taxon>rosids</taxon>
        <taxon>malvids</taxon>
        <taxon>Brassicales</taxon>
        <taxon>Brassicaceae</taxon>
        <taxon>Camelineae</taxon>
        <taxon>Camelina</taxon>
    </lineage>
</organism>
<dbReference type="RefSeq" id="XP_019099614.1">
    <property type="nucleotide sequence ID" value="XM_019244069.1"/>
</dbReference>
<dbReference type="InterPro" id="IPR013103">
    <property type="entry name" value="RVT_2"/>
</dbReference>
<evidence type="ECO:0000313" key="2">
    <source>
        <dbReference type="Proteomes" id="UP000694864"/>
    </source>
</evidence>